<reference evidence="1" key="1">
    <citation type="submission" date="2009-08" db="EMBL/GenBank/DDBJ databases">
        <authorList>
            <person name="Weinstock G."/>
            <person name="Sodergren E."/>
            <person name="Clifton S."/>
            <person name="Fulton L."/>
            <person name="Fulton B."/>
            <person name="Courtney L."/>
            <person name="Fronick C."/>
            <person name="Harrison M."/>
            <person name="Strong C."/>
            <person name="Farmer C."/>
            <person name="Delahaunty K."/>
            <person name="Markovic C."/>
            <person name="Hall O."/>
            <person name="Minx P."/>
            <person name="Tomlinson C."/>
            <person name="Mitreva M."/>
            <person name="Nelson J."/>
            <person name="Hou S."/>
            <person name="Wollam A."/>
            <person name="Pepin K.H."/>
            <person name="Johnson M."/>
            <person name="Bhonagiri V."/>
            <person name="Nash W.E."/>
            <person name="Warren W."/>
            <person name="Chinwalla A."/>
            <person name="Mardis E.R."/>
            <person name="Wilson R.K."/>
        </authorList>
    </citation>
    <scope>NUCLEOTIDE SEQUENCE [LARGE SCALE GENOMIC DNA]</scope>
    <source>
        <strain evidence="1">A2-165</strain>
    </source>
</reference>
<evidence type="ECO:0000313" key="2">
    <source>
        <dbReference type="Proteomes" id="UP000004619"/>
    </source>
</evidence>
<dbReference type="AlphaFoldDB" id="C7H8N0"/>
<dbReference type="EMBL" id="ACOP02000073">
    <property type="protein sequence ID" value="EEU95735.1"/>
    <property type="molecule type" value="Genomic_DNA"/>
</dbReference>
<evidence type="ECO:0000313" key="1">
    <source>
        <dbReference type="EMBL" id="EEU95735.1"/>
    </source>
</evidence>
<accession>C7H8N0</accession>
<comment type="caution">
    <text evidence="1">The sequence shown here is derived from an EMBL/GenBank/DDBJ whole genome shotgun (WGS) entry which is preliminary data.</text>
</comment>
<gene>
    <name evidence="1" type="ORF">FAEPRAA2165_02672</name>
</gene>
<dbReference type="HOGENOM" id="CLU_3289946_0_0_9"/>
<name>C7H8N0_FAED2</name>
<dbReference type="STRING" id="411483.FAEPRAA2165_02672"/>
<proteinExistence type="predicted"/>
<keyword evidence="2" id="KW-1185">Reference proteome</keyword>
<sequence>MTIGSPQHSRNCKVLLAGARAANMPDNETNPKETYYIVSG</sequence>
<protein>
    <submittedName>
        <fullName evidence="1">Uncharacterized protein</fullName>
    </submittedName>
</protein>
<dbReference type="Proteomes" id="UP000004619">
    <property type="component" value="Unassembled WGS sequence"/>
</dbReference>
<organism evidence="1 2">
    <name type="scientific">Faecalibacterium duncaniae (strain DSM 17677 / JCM 31915 / A2-165)</name>
    <name type="common">Faecalibacterium prausnitzii</name>
    <dbReference type="NCBI Taxonomy" id="411483"/>
    <lineage>
        <taxon>Bacteria</taxon>
        <taxon>Bacillati</taxon>
        <taxon>Bacillota</taxon>
        <taxon>Clostridia</taxon>
        <taxon>Eubacteriales</taxon>
        <taxon>Oscillospiraceae</taxon>
        <taxon>Faecalibacterium</taxon>
    </lineage>
</organism>